<sequence>MGSGRAPYAQADAFFQLLLLRLPQIQSLSLNLPRPLTPYFWSEILPGQLTTSVEALELAFTFLDEHNLACLLQACPHLRSLKYDYWTTAPTRDPYVNGAANYTPDRSSERLVNTQILRKSLGLVQNTLETFHLHIVPPYDWFNQYLQRLDLSSFGVLTTLHVPFELLIDKALSPTLAISLPPSLKHLWLNDDGAQLWLNHHSFWAPIKGYHIETNVNPVCDPSWHPIHTDQEIIDVTYEFLMNWRARVPDLRTLRLIFYSVKWPCWPERDTALIGATLVPVGESTGIQVSVNKVHERPCVCDGKSVHTGQDPPYFTLDAIRESRWPEVDN</sequence>
<evidence type="ECO:0000313" key="2">
    <source>
        <dbReference type="Proteomes" id="UP000030672"/>
    </source>
</evidence>
<gene>
    <name evidence="1" type="ORF">M437DRAFT_57737</name>
</gene>
<dbReference type="GeneID" id="63916644"/>
<proteinExistence type="predicted"/>
<dbReference type="EMBL" id="KL584850">
    <property type="protein sequence ID" value="KEQ59136.1"/>
    <property type="molecule type" value="Genomic_DNA"/>
</dbReference>
<name>A0A074W9F1_AURM1</name>
<protein>
    <submittedName>
        <fullName evidence="1">Uncharacterized protein</fullName>
    </submittedName>
</protein>
<reference evidence="1 2" key="1">
    <citation type="journal article" date="2014" name="BMC Genomics">
        <title>Genome sequencing of four Aureobasidium pullulans varieties: biotechnological potential, stress tolerance, and description of new species.</title>
        <authorList>
            <person name="Gostin Ar C."/>
            <person name="Ohm R.A."/>
            <person name="Kogej T."/>
            <person name="Sonjak S."/>
            <person name="Turk M."/>
            <person name="Zajc J."/>
            <person name="Zalar P."/>
            <person name="Grube M."/>
            <person name="Sun H."/>
            <person name="Han J."/>
            <person name="Sharma A."/>
            <person name="Chiniquy J."/>
            <person name="Ngan C.Y."/>
            <person name="Lipzen A."/>
            <person name="Barry K."/>
            <person name="Grigoriev I.V."/>
            <person name="Gunde-Cimerman N."/>
        </authorList>
    </citation>
    <scope>NUCLEOTIDE SEQUENCE [LARGE SCALE GENOMIC DNA]</scope>
    <source>
        <strain evidence="1 2">CBS 110374</strain>
    </source>
</reference>
<dbReference type="Proteomes" id="UP000030672">
    <property type="component" value="Unassembled WGS sequence"/>
</dbReference>
<dbReference type="HOGENOM" id="CLU_841924_0_0_1"/>
<accession>A0A074W9F1</accession>
<dbReference type="AlphaFoldDB" id="A0A074W9F1"/>
<dbReference type="RefSeq" id="XP_040876159.1">
    <property type="nucleotide sequence ID" value="XM_041023271.1"/>
</dbReference>
<organism evidence="1 2">
    <name type="scientific">Aureobasidium melanogenum (strain CBS 110374)</name>
    <name type="common">Aureobasidium pullulans var. melanogenum</name>
    <dbReference type="NCBI Taxonomy" id="1043003"/>
    <lineage>
        <taxon>Eukaryota</taxon>
        <taxon>Fungi</taxon>
        <taxon>Dikarya</taxon>
        <taxon>Ascomycota</taxon>
        <taxon>Pezizomycotina</taxon>
        <taxon>Dothideomycetes</taxon>
        <taxon>Dothideomycetidae</taxon>
        <taxon>Dothideales</taxon>
        <taxon>Saccotheciaceae</taxon>
        <taxon>Aureobasidium</taxon>
    </lineage>
</organism>
<keyword evidence="2" id="KW-1185">Reference proteome</keyword>
<evidence type="ECO:0000313" key="1">
    <source>
        <dbReference type="EMBL" id="KEQ59136.1"/>
    </source>
</evidence>